<dbReference type="InterPro" id="IPR036390">
    <property type="entry name" value="WH_DNA-bd_sf"/>
</dbReference>
<dbReference type="RefSeq" id="WP_103718527.1">
    <property type="nucleotide sequence ID" value="NZ_PQFZ01000006.1"/>
</dbReference>
<evidence type="ECO:0000256" key="3">
    <source>
        <dbReference type="ARBA" id="ARBA00023163"/>
    </source>
</evidence>
<evidence type="ECO:0000313" key="6">
    <source>
        <dbReference type="EMBL" id="POR51942.1"/>
    </source>
</evidence>
<dbReference type="InterPro" id="IPR050707">
    <property type="entry name" value="HTH_MetabolicPath_Reg"/>
</dbReference>
<dbReference type="SUPFAM" id="SSF55781">
    <property type="entry name" value="GAF domain-like"/>
    <property type="match status" value="1"/>
</dbReference>
<dbReference type="PROSITE" id="PS51078">
    <property type="entry name" value="ICLR_ED"/>
    <property type="match status" value="1"/>
</dbReference>
<evidence type="ECO:0000256" key="1">
    <source>
        <dbReference type="ARBA" id="ARBA00023015"/>
    </source>
</evidence>
<organism evidence="6 7">
    <name type="scientific">Bosea psychrotolerans</name>
    <dbReference type="NCBI Taxonomy" id="1871628"/>
    <lineage>
        <taxon>Bacteria</taxon>
        <taxon>Pseudomonadati</taxon>
        <taxon>Pseudomonadota</taxon>
        <taxon>Alphaproteobacteria</taxon>
        <taxon>Hyphomicrobiales</taxon>
        <taxon>Boseaceae</taxon>
        <taxon>Bosea</taxon>
    </lineage>
</organism>
<keyword evidence="3" id="KW-0804">Transcription</keyword>
<dbReference type="AlphaFoldDB" id="A0A2S4MB29"/>
<dbReference type="PANTHER" id="PTHR30136:SF24">
    <property type="entry name" value="HTH-TYPE TRANSCRIPTIONAL REPRESSOR ALLR"/>
    <property type="match status" value="1"/>
</dbReference>
<evidence type="ECO:0000256" key="2">
    <source>
        <dbReference type="ARBA" id="ARBA00023125"/>
    </source>
</evidence>
<dbReference type="Gene3D" id="1.10.10.10">
    <property type="entry name" value="Winged helix-like DNA-binding domain superfamily/Winged helix DNA-binding domain"/>
    <property type="match status" value="1"/>
</dbReference>
<dbReference type="Gene3D" id="3.30.450.40">
    <property type="match status" value="1"/>
</dbReference>
<reference evidence="6 7" key="1">
    <citation type="submission" date="2018-01" db="EMBL/GenBank/DDBJ databases">
        <title>Genomic Encyclopedia of Type Strains, Phase III (KMG-III): the genomes of soil and plant-associated and newly described type strains.</title>
        <authorList>
            <person name="Whitman W."/>
        </authorList>
    </citation>
    <scope>NUCLEOTIDE SEQUENCE [LARGE SCALE GENOMIC DNA]</scope>
    <source>
        <strain evidence="6 7">1131</strain>
    </source>
</reference>
<keyword evidence="7" id="KW-1185">Reference proteome</keyword>
<comment type="caution">
    <text evidence="6">The sequence shown here is derived from an EMBL/GenBank/DDBJ whole genome shotgun (WGS) entry which is preliminary data.</text>
</comment>
<dbReference type="PANTHER" id="PTHR30136">
    <property type="entry name" value="HELIX-TURN-HELIX TRANSCRIPTIONAL REGULATOR, ICLR FAMILY"/>
    <property type="match status" value="1"/>
</dbReference>
<dbReference type="PROSITE" id="PS51077">
    <property type="entry name" value="HTH_ICLR"/>
    <property type="match status" value="1"/>
</dbReference>
<accession>A0A2S4MB29</accession>
<name>A0A2S4MB29_9HYPH</name>
<dbReference type="GO" id="GO:0045892">
    <property type="term" value="P:negative regulation of DNA-templated transcription"/>
    <property type="evidence" value="ECO:0007669"/>
    <property type="project" value="TreeGrafter"/>
</dbReference>
<dbReference type="Pfam" id="PF01614">
    <property type="entry name" value="IclR_C"/>
    <property type="match status" value="1"/>
</dbReference>
<feature type="domain" description="HTH iclR-type" evidence="4">
    <location>
        <begin position="6"/>
        <end position="67"/>
    </location>
</feature>
<keyword evidence="2" id="KW-0238">DNA-binding</keyword>
<dbReference type="Proteomes" id="UP000236919">
    <property type="component" value="Unassembled WGS sequence"/>
</dbReference>
<dbReference type="EMBL" id="PQFZ01000006">
    <property type="protein sequence ID" value="POR51942.1"/>
    <property type="molecule type" value="Genomic_DNA"/>
</dbReference>
<feature type="domain" description="IclR-ED" evidence="5">
    <location>
        <begin position="68"/>
        <end position="250"/>
    </location>
</feature>
<dbReference type="InterPro" id="IPR014757">
    <property type="entry name" value="Tscrpt_reg_IclR_C"/>
</dbReference>
<dbReference type="GO" id="GO:0003700">
    <property type="term" value="F:DNA-binding transcription factor activity"/>
    <property type="evidence" value="ECO:0007669"/>
    <property type="project" value="TreeGrafter"/>
</dbReference>
<evidence type="ECO:0000259" key="5">
    <source>
        <dbReference type="PROSITE" id="PS51078"/>
    </source>
</evidence>
<dbReference type="OrthoDB" id="6057486at2"/>
<proteinExistence type="predicted"/>
<evidence type="ECO:0000313" key="7">
    <source>
        <dbReference type="Proteomes" id="UP000236919"/>
    </source>
</evidence>
<protein>
    <submittedName>
        <fullName evidence="6">IclR family transcriptional regulator</fullName>
    </submittedName>
</protein>
<sequence length="267" mass="29093">MVTQSNKSIAKAFRLIEIVCSESGPISLRHIASKANLSLPTTHRLLGTLKAVGALQATGDGTFKLGEKLVGIHASISDNIHQVRKIVELQLKDLLSKAGISARLSMLDDGELVIMAGNDSGVHQKMRSTIGYRYEAYCTAPGKLLLAALSIDQLNAYLNEAPLVRITHNTICEPRRLLDEIAHIRTVEYALDDQEFIEGVRCIAVPLKDKSERTVAALSIAGEQLGLRDLSALIPQLRQKASLLSAQLRELPRGMSTLLDIENLEVA</sequence>
<dbReference type="SUPFAM" id="SSF46785">
    <property type="entry name" value="Winged helix' DNA-binding domain"/>
    <property type="match status" value="1"/>
</dbReference>
<evidence type="ECO:0000259" key="4">
    <source>
        <dbReference type="PROSITE" id="PS51077"/>
    </source>
</evidence>
<dbReference type="Pfam" id="PF09339">
    <property type="entry name" value="HTH_IclR"/>
    <property type="match status" value="1"/>
</dbReference>
<dbReference type="SMART" id="SM00346">
    <property type="entry name" value="HTH_ICLR"/>
    <property type="match status" value="1"/>
</dbReference>
<gene>
    <name evidence="6" type="ORF">CYD53_106226</name>
</gene>
<dbReference type="InterPro" id="IPR036388">
    <property type="entry name" value="WH-like_DNA-bd_sf"/>
</dbReference>
<dbReference type="InterPro" id="IPR005471">
    <property type="entry name" value="Tscrpt_reg_IclR_N"/>
</dbReference>
<keyword evidence="1" id="KW-0805">Transcription regulation</keyword>
<dbReference type="InterPro" id="IPR029016">
    <property type="entry name" value="GAF-like_dom_sf"/>
</dbReference>
<dbReference type="GO" id="GO:0003677">
    <property type="term" value="F:DNA binding"/>
    <property type="evidence" value="ECO:0007669"/>
    <property type="project" value="UniProtKB-KW"/>
</dbReference>